<evidence type="ECO:0000313" key="1">
    <source>
        <dbReference type="EMBL" id="JAD90439.1"/>
    </source>
</evidence>
<organism evidence="1">
    <name type="scientific">Arundo donax</name>
    <name type="common">Giant reed</name>
    <name type="synonym">Donax arundinaceus</name>
    <dbReference type="NCBI Taxonomy" id="35708"/>
    <lineage>
        <taxon>Eukaryota</taxon>
        <taxon>Viridiplantae</taxon>
        <taxon>Streptophyta</taxon>
        <taxon>Embryophyta</taxon>
        <taxon>Tracheophyta</taxon>
        <taxon>Spermatophyta</taxon>
        <taxon>Magnoliopsida</taxon>
        <taxon>Liliopsida</taxon>
        <taxon>Poales</taxon>
        <taxon>Poaceae</taxon>
        <taxon>PACMAD clade</taxon>
        <taxon>Arundinoideae</taxon>
        <taxon>Arundineae</taxon>
        <taxon>Arundo</taxon>
    </lineage>
</organism>
<sequence length="58" mass="6187">MHGVGPSLHSGFFVKIQSRRCKGSGKHSGTSYTSSPTCKLCCCSFCCQDNPSTNGAHY</sequence>
<reference evidence="1" key="2">
    <citation type="journal article" date="2015" name="Data Brief">
        <title>Shoot transcriptome of the giant reed, Arundo donax.</title>
        <authorList>
            <person name="Barrero R.A."/>
            <person name="Guerrero F.D."/>
            <person name="Moolhuijzen P."/>
            <person name="Goolsby J.A."/>
            <person name="Tidwell J."/>
            <person name="Bellgard S.E."/>
            <person name="Bellgard M.I."/>
        </authorList>
    </citation>
    <scope>NUCLEOTIDE SEQUENCE</scope>
    <source>
        <tissue evidence="1">Shoot tissue taken approximately 20 cm above the soil surface</tissue>
    </source>
</reference>
<accession>A0A0A9DPB2</accession>
<proteinExistence type="predicted"/>
<protein>
    <submittedName>
        <fullName evidence="1">Beta-adaptin, putative</fullName>
    </submittedName>
</protein>
<name>A0A0A9DPB2_ARUDO</name>
<dbReference type="AlphaFoldDB" id="A0A0A9DPB2"/>
<reference evidence="1" key="1">
    <citation type="submission" date="2014-09" db="EMBL/GenBank/DDBJ databases">
        <authorList>
            <person name="Magalhaes I.L.F."/>
            <person name="Oliveira U."/>
            <person name="Santos F.R."/>
            <person name="Vidigal T.H.D.A."/>
            <person name="Brescovit A.D."/>
            <person name="Santos A.J."/>
        </authorList>
    </citation>
    <scope>NUCLEOTIDE SEQUENCE</scope>
    <source>
        <tissue evidence="1">Shoot tissue taken approximately 20 cm above the soil surface</tissue>
    </source>
</reference>
<dbReference type="EMBL" id="GBRH01207456">
    <property type="protein sequence ID" value="JAD90439.1"/>
    <property type="molecule type" value="Transcribed_RNA"/>
</dbReference>